<dbReference type="AlphaFoldDB" id="A0A0F9EMU0"/>
<comment type="caution">
    <text evidence="3">The sequence shown here is derived from an EMBL/GenBank/DDBJ whole genome shotgun (WGS) entry which is preliminary data.</text>
</comment>
<gene>
    <name evidence="3" type="ORF">LCGC14_2133650</name>
</gene>
<proteinExistence type="predicted"/>
<name>A0A0F9EMU0_9ZZZZ</name>
<evidence type="ECO:0000256" key="1">
    <source>
        <dbReference type="ARBA" id="ARBA00022741"/>
    </source>
</evidence>
<organism evidence="3">
    <name type="scientific">marine sediment metagenome</name>
    <dbReference type="NCBI Taxonomy" id="412755"/>
    <lineage>
        <taxon>unclassified sequences</taxon>
        <taxon>metagenomes</taxon>
        <taxon>ecological metagenomes</taxon>
    </lineage>
</organism>
<keyword evidence="1" id="KW-0547">Nucleotide-binding</keyword>
<evidence type="ECO:0000259" key="2">
    <source>
        <dbReference type="Pfam" id="PF24729"/>
    </source>
</evidence>
<evidence type="ECO:0000313" key="3">
    <source>
        <dbReference type="EMBL" id="KKL67576.1"/>
    </source>
</evidence>
<feature type="non-terminal residue" evidence="3">
    <location>
        <position position="1"/>
    </location>
</feature>
<dbReference type="EMBL" id="LAZR01026815">
    <property type="protein sequence ID" value="KKL67576.1"/>
    <property type="molecule type" value="Genomic_DNA"/>
</dbReference>
<sequence length="65" mass="7410">LFTYHVPTEEQKNSYLKIRENAMEFARVIHENCPESPDRTAAIRHLREAVMTANASIATGGGFYR</sequence>
<dbReference type="Pfam" id="PF24729">
    <property type="entry name" value="Acb2_Tad1_hairpin"/>
    <property type="match status" value="1"/>
</dbReference>
<accession>A0A0F9EMU0</accession>
<protein>
    <recommendedName>
        <fullName evidence="2">Acb2/Tad1 hairpin domain-containing protein</fullName>
    </recommendedName>
</protein>
<reference evidence="3" key="1">
    <citation type="journal article" date="2015" name="Nature">
        <title>Complex archaea that bridge the gap between prokaryotes and eukaryotes.</title>
        <authorList>
            <person name="Spang A."/>
            <person name="Saw J.H."/>
            <person name="Jorgensen S.L."/>
            <person name="Zaremba-Niedzwiedzka K."/>
            <person name="Martijn J."/>
            <person name="Lind A.E."/>
            <person name="van Eijk R."/>
            <person name="Schleper C."/>
            <person name="Guy L."/>
            <person name="Ettema T.J."/>
        </authorList>
    </citation>
    <scope>NUCLEOTIDE SEQUENCE</scope>
</reference>
<dbReference type="InterPro" id="IPR056098">
    <property type="entry name" value="Acb2/Tad1_hairpin"/>
</dbReference>
<feature type="domain" description="Acb2/Tad1 hairpin" evidence="2">
    <location>
        <begin position="2"/>
        <end position="58"/>
    </location>
</feature>
<dbReference type="GO" id="GO:0000166">
    <property type="term" value="F:nucleotide binding"/>
    <property type="evidence" value="ECO:0007669"/>
    <property type="project" value="UniProtKB-KW"/>
</dbReference>